<dbReference type="STRING" id="104421.E2AUM2"/>
<dbReference type="AlphaFoldDB" id="E2AUM2"/>
<accession>E2AUM2</accession>
<dbReference type="OMA" id="IYSRISW"/>
<proteinExistence type="predicted"/>
<gene>
    <name evidence="1" type="ORF">EAG_08963</name>
</gene>
<dbReference type="Gene3D" id="3.30.420.10">
    <property type="entry name" value="Ribonuclease H-like superfamily/Ribonuclease H"/>
    <property type="match status" value="1"/>
</dbReference>
<reference evidence="1 2" key="1">
    <citation type="journal article" date="2010" name="Science">
        <title>Genomic comparison of the ants Camponotus floridanus and Harpegnathos saltator.</title>
        <authorList>
            <person name="Bonasio R."/>
            <person name="Zhang G."/>
            <person name="Ye C."/>
            <person name="Mutti N.S."/>
            <person name="Fang X."/>
            <person name="Qin N."/>
            <person name="Donahue G."/>
            <person name="Yang P."/>
            <person name="Li Q."/>
            <person name="Li C."/>
            <person name="Zhang P."/>
            <person name="Huang Z."/>
            <person name="Berger S.L."/>
            <person name="Reinberg D."/>
            <person name="Wang J."/>
            <person name="Liebig J."/>
        </authorList>
    </citation>
    <scope>NUCLEOTIDE SEQUENCE [LARGE SCALE GENOMIC DNA]</scope>
    <source>
        <strain evidence="2">C129</strain>
    </source>
</reference>
<protein>
    <submittedName>
        <fullName evidence="1">Transposable element Tc1 transposase</fullName>
    </submittedName>
</protein>
<feature type="non-terminal residue" evidence="1">
    <location>
        <position position="90"/>
    </location>
</feature>
<dbReference type="EMBL" id="GL442829">
    <property type="protein sequence ID" value="EFN62869.1"/>
    <property type="molecule type" value="Genomic_DNA"/>
</dbReference>
<feature type="non-terminal residue" evidence="1">
    <location>
        <position position="1"/>
    </location>
</feature>
<evidence type="ECO:0000313" key="2">
    <source>
        <dbReference type="Proteomes" id="UP000000311"/>
    </source>
</evidence>
<dbReference type="InterPro" id="IPR036397">
    <property type="entry name" value="RNaseH_sf"/>
</dbReference>
<organism evidence="2">
    <name type="scientific">Camponotus floridanus</name>
    <name type="common">Florida carpenter ant</name>
    <dbReference type="NCBI Taxonomy" id="104421"/>
    <lineage>
        <taxon>Eukaryota</taxon>
        <taxon>Metazoa</taxon>
        <taxon>Ecdysozoa</taxon>
        <taxon>Arthropoda</taxon>
        <taxon>Hexapoda</taxon>
        <taxon>Insecta</taxon>
        <taxon>Pterygota</taxon>
        <taxon>Neoptera</taxon>
        <taxon>Endopterygota</taxon>
        <taxon>Hymenoptera</taxon>
        <taxon>Apocrita</taxon>
        <taxon>Aculeata</taxon>
        <taxon>Formicoidea</taxon>
        <taxon>Formicidae</taxon>
        <taxon>Formicinae</taxon>
        <taxon>Camponotus</taxon>
    </lineage>
</organism>
<dbReference type="GO" id="GO:0003676">
    <property type="term" value="F:nucleic acid binding"/>
    <property type="evidence" value="ECO:0007669"/>
    <property type="project" value="InterPro"/>
</dbReference>
<dbReference type="Proteomes" id="UP000000311">
    <property type="component" value="Unassembled WGS sequence"/>
</dbReference>
<evidence type="ECO:0000313" key="1">
    <source>
        <dbReference type="EMBL" id="EFN62869.1"/>
    </source>
</evidence>
<name>E2AUM2_CAMFO</name>
<sequence>KFAKKPLDFWKKILWSDENKFELFGQKRRLEIYSRISWQTRIGFIQKTVKYEGGNIMVWGCFTWSGIGNLTRIESIMMAEKYIDVLCENL</sequence>
<keyword evidence="2" id="KW-1185">Reference proteome</keyword>
<dbReference type="InParanoid" id="E2AUM2"/>